<organism evidence="11 12">
    <name type="scientific">Campylobacter gastrosuis</name>
    <dbReference type="NCBI Taxonomy" id="2974576"/>
    <lineage>
        <taxon>Bacteria</taxon>
        <taxon>Pseudomonadati</taxon>
        <taxon>Campylobacterota</taxon>
        <taxon>Epsilonproteobacteria</taxon>
        <taxon>Campylobacterales</taxon>
        <taxon>Campylobacteraceae</taxon>
        <taxon>Campylobacter</taxon>
    </lineage>
</organism>
<evidence type="ECO:0000256" key="4">
    <source>
        <dbReference type="ARBA" id="ARBA00022692"/>
    </source>
</evidence>
<dbReference type="GO" id="GO:0004190">
    <property type="term" value="F:aspartic-type endopeptidase activity"/>
    <property type="evidence" value="ECO:0007669"/>
    <property type="project" value="UniProtKB-EC"/>
</dbReference>
<dbReference type="Pfam" id="PF01252">
    <property type="entry name" value="Peptidase_A8"/>
    <property type="match status" value="1"/>
</dbReference>
<keyword evidence="5 9" id="KW-0064">Aspartyl protease</keyword>
<dbReference type="PANTHER" id="PTHR33695">
    <property type="entry name" value="LIPOPROTEIN SIGNAL PEPTIDASE"/>
    <property type="match status" value="1"/>
</dbReference>
<evidence type="ECO:0000256" key="8">
    <source>
        <dbReference type="ARBA" id="ARBA00023136"/>
    </source>
</evidence>
<dbReference type="HAMAP" id="MF_00161">
    <property type="entry name" value="LspA"/>
    <property type="match status" value="1"/>
</dbReference>
<proteinExistence type="inferred from homology"/>
<feature type="transmembrane region" description="Helical" evidence="9">
    <location>
        <begin position="89"/>
        <end position="115"/>
    </location>
</feature>
<feature type="active site" evidence="9">
    <location>
        <position position="128"/>
    </location>
</feature>
<evidence type="ECO:0000256" key="2">
    <source>
        <dbReference type="ARBA" id="ARBA00022475"/>
    </source>
</evidence>
<accession>A0ABT7HRJ5</accession>
<evidence type="ECO:0000313" key="11">
    <source>
        <dbReference type="EMBL" id="MDL0089534.1"/>
    </source>
</evidence>
<feature type="active site" evidence="9">
    <location>
        <position position="111"/>
    </location>
</feature>
<feature type="transmembrane region" description="Helical" evidence="9">
    <location>
        <begin position="121"/>
        <end position="144"/>
    </location>
</feature>
<keyword evidence="12" id="KW-1185">Reference proteome</keyword>
<keyword evidence="8 9" id="KW-0472">Membrane</keyword>
<dbReference type="Proteomes" id="UP001173801">
    <property type="component" value="Unassembled WGS sequence"/>
</dbReference>
<dbReference type="PANTHER" id="PTHR33695:SF1">
    <property type="entry name" value="LIPOPROTEIN SIGNAL PEPTIDASE"/>
    <property type="match status" value="1"/>
</dbReference>
<keyword evidence="6 9" id="KW-0378">Hydrolase</keyword>
<evidence type="ECO:0000256" key="3">
    <source>
        <dbReference type="ARBA" id="ARBA00022670"/>
    </source>
</evidence>
<sequence length="150" mass="17340">MRKILTIFALSFFAVLVADQAVKWFFVATNFHAKSEFIDLVLTYNRGVAFSMFASLGEWLKFIQILLVLAAFSYLYYEKILLGEYPIELGAIFGAGCSNIIDRFMHGGVVDYVFWHKWFEFAIFNLADVIINVAVFVLILRGFVKRRVRE</sequence>
<dbReference type="EMBL" id="JANURM010000014">
    <property type="protein sequence ID" value="MDL0089534.1"/>
    <property type="molecule type" value="Genomic_DNA"/>
</dbReference>
<gene>
    <name evidence="9 11" type="primary">lspA</name>
    <name evidence="11" type="ORF">NYG85_09210</name>
</gene>
<reference evidence="11" key="1">
    <citation type="submission" date="2022-08" db="EMBL/GenBank/DDBJ databases">
        <authorList>
            <person name="Wang H."/>
        </authorList>
    </citation>
    <scope>NUCLEOTIDE SEQUENCE</scope>
    <source>
        <strain evidence="11">PS10</strain>
    </source>
</reference>
<keyword evidence="4 9" id="KW-0812">Transmembrane</keyword>
<keyword evidence="7 9" id="KW-1133">Transmembrane helix</keyword>
<feature type="transmembrane region" description="Helical" evidence="9">
    <location>
        <begin position="59"/>
        <end position="77"/>
    </location>
</feature>
<reference evidence="11" key="2">
    <citation type="journal article" date="2023" name="Microorganisms">
        <title>Isolation and Genomic Characteristics of Cat-Borne Campylobacter felis sp. nov. and Sheep-Borne Campylobacter ovis sp. nov.</title>
        <authorList>
            <person name="Wang H."/>
            <person name="Li Y."/>
            <person name="Gu Y."/>
            <person name="Zhou G."/>
            <person name="Chen X."/>
            <person name="Zhang X."/>
            <person name="Shao Z."/>
            <person name="Zhang J."/>
            <person name="Zhang M."/>
        </authorList>
    </citation>
    <scope>NUCLEOTIDE SEQUENCE</scope>
    <source>
        <strain evidence="11">PS10</strain>
    </source>
</reference>
<evidence type="ECO:0000256" key="6">
    <source>
        <dbReference type="ARBA" id="ARBA00022801"/>
    </source>
</evidence>
<name>A0ABT7HRJ5_9BACT</name>
<evidence type="ECO:0000313" key="12">
    <source>
        <dbReference type="Proteomes" id="UP001173801"/>
    </source>
</evidence>
<evidence type="ECO:0000256" key="1">
    <source>
        <dbReference type="ARBA" id="ARBA00006139"/>
    </source>
</evidence>
<comment type="similarity">
    <text evidence="1 9 10">Belongs to the peptidase A8 family.</text>
</comment>
<evidence type="ECO:0000256" key="10">
    <source>
        <dbReference type="RuleBase" id="RU004181"/>
    </source>
</evidence>
<dbReference type="RefSeq" id="WP_284938210.1">
    <property type="nucleotide sequence ID" value="NZ_JANURM010000014.1"/>
</dbReference>
<evidence type="ECO:0000256" key="5">
    <source>
        <dbReference type="ARBA" id="ARBA00022750"/>
    </source>
</evidence>
<protein>
    <recommendedName>
        <fullName evidence="9">Lipoprotein signal peptidase</fullName>
        <ecNumber evidence="9">3.4.23.36</ecNumber>
    </recommendedName>
    <alternativeName>
        <fullName evidence="9">Prolipoprotein signal peptidase</fullName>
    </alternativeName>
    <alternativeName>
        <fullName evidence="9">Signal peptidase II</fullName>
        <shortName evidence="9">SPase II</shortName>
    </alternativeName>
</protein>
<evidence type="ECO:0000256" key="7">
    <source>
        <dbReference type="ARBA" id="ARBA00022989"/>
    </source>
</evidence>
<comment type="pathway">
    <text evidence="9">Protein modification; lipoprotein biosynthesis (signal peptide cleavage).</text>
</comment>
<comment type="subcellular location">
    <subcellularLocation>
        <location evidence="9">Cell membrane</location>
        <topology evidence="9">Multi-pass membrane protein</topology>
    </subcellularLocation>
</comment>
<comment type="caution">
    <text evidence="11">The sequence shown here is derived from an EMBL/GenBank/DDBJ whole genome shotgun (WGS) entry which is preliminary data.</text>
</comment>
<dbReference type="NCBIfam" id="TIGR00077">
    <property type="entry name" value="lspA"/>
    <property type="match status" value="1"/>
</dbReference>
<dbReference type="EC" id="3.4.23.36" evidence="9"/>
<evidence type="ECO:0000256" key="9">
    <source>
        <dbReference type="HAMAP-Rule" id="MF_00161"/>
    </source>
</evidence>
<comment type="catalytic activity">
    <reaction evidence="9">
        <text>Release of signal peptides from bacterial membrane prolipoproteins. Hydrolyzes -Xaa-Yaa-Zaa-|-(S,diacylglyceryl)Cys-, in which Xaa is hydrophobic (preferably Leu), and Yaa (Ala or Ser) and Zaa (Gly or Ala) have small, neutral side chains.</text>
        <dbReference type="EC" id="3.4.23.36"/>
    </reaction>
</comment>
<comment type="caution">
    <text evidence="9">Lacks conserved residue(s) required for the propagation of feature annotation.</text>
</comment>
<comment type="function">
    <text evidence="9">This protein specifically catalyzes the removal of signal peptides from prolipoproteins.</text>
</comment>
<keyword evidence="3 9" id="KW-0645">Protease</keyword>
<dbReference type="PRINTS" id="PR00781">
    <property type="entry name" value="LIPOSIGPTASE"/>
</dbReference>
<keyword evidence="2 9" id="KW-1003">Cell membrane</keyword>
<dbReference type="InterPro" id="IPR001872">
    <property type="entry name" value="Peptidase_A8"/>
</dbReference>